<keyword evidence="1" id="KW-1133">Transmembrane helix</keyword>
<name>A0A6N4PQH4_9LEPT</name>
<proteinExistence type="predicted"/>
<evidence type="ECO:0000313" key="3">
    <source>
        <dbReference type="Proteomes" id="UP000297239"/>
    </source>
</evidence>
<keyword evidence="3" id="KW-1185">Reference proteome</keyword>
<reference evidence="2" key="1">
    <citation type="journal article" date="2019" name="PLoS Negl. Trop. Dis.">
        <title>Revisiting the worldwide diversity of Leptospira species in the environment.</title>
        <authorList>
            <person name="Vincent A.T."/>
            <person name="Schiettekatte O."/>
            <person name="Bourhy P."/>
            <person name="Veyrier F.J."/>
            <person name="Picardeau M."/>
        </authorList>
    </citation>
    <scope>NUCLEOTIDE SEQUENCE [LARGE SCALE GENOMIC DNA]</scope>
    <source>
        <strain evidence="2">201800293</strain>
    </source>
</reference>
<dbReference type="Proteomes" id="UP000297239">
    <property type="component" value="Unassembled WGS sequence"/>
</dbReference>
<sequence>MKISTIFLISLSILIPSGLFTFFIKGTRSIQETNFTLQINQPLELQNKSKVLLSDESIKKLNDVINQTNSIPNEERLLIIFEREREHYILLISLITIILTIMSIYFIFTRFVEKEEYEELKIITKNMRVNYENILNDIKFNLIVQEVIIKTDLYNKTLTLIDDETMKVVNNREDFEKYIFDQYNELFKEIAIYTSNTNFKKIYAPTFNYMNAIMRYGFAKKFLSKEERNIDKSIFFKTQIHHIKIIFGNKKYLEFRNYIKSGLPNFNFPN</sequence>
<dbReference type="AlphaFoldDB" id="A0A6N4PQH4"/>
<feature type="transmembrane region" description="Helical" evidence="1">
    <location>
        <begin position="88"/>
        <end position="108"/>
    </location>
</feature>
<evidence type="ECO:0000313" key="2">
    <source>
        <dbReference type="EMBL" id="TGK65688.1"/>
    </source>
</evidence>
<dbReference type="EMBL" id="RQFF01000040">
    <property type="protein sequence ID" value="TGK65688.1"/>
    <property type="molecule type" value="Genomic_DNA"/>
</dbReference>
<comment type="caution">
    <text evidence="2">The sequence shown here is derived from an EMBL/GenBank/DDBJ whole genome shotgun (WGS) entry which is preliminary data.</text>
</comment>
<feature type="transmembrane region" description="Helical" evidence="1">
    <location>
        <begin position="6"/>
        <end position="24"/>
    </location>
</feature>
<gene>
    <name evidence="2" type="ORF">EHQ18_19155</name>
</gene>
<keyword evidence="1" id="KW-0472">Membrane</keyword>
<dbReference type="RefSeq" id="WP_135633725.1">
    <property type="nucleotide sequence ID" value="NZ_RQFE01000022.1"/>
</dbReference>
<evidence type="ECO:0000256" key="1">
    <source>
        <dbReference type="SAM" id="Phobius"/>
    </source>
</evidence>
<keyword evidence="1" id="KW-0812">Transmembrane</keyword>
<accession>A0A6N4PQH4</accession>
<protein>
    <submittedName>
        <fullName evidence="2">Uncharacterized protein</fullName>
    </submittedName>
</protein>
<organism evidence="2 3">
    <name type="scientific">Leptospira kanakyensis</name>
    <dbReference type="NCBI Taxonomy" id="2484968"/>
    <lineage>
        <taxon>Bacteria</taxon>
        <taxon>Pseudomonadati</taxon>
        <taxon>Spirochaetota</taxon>
        <taxon>Spirochaetia</taxon>
        <taxon>Leptospirales</taxon>
        <taxon>Leptospiraceae</taxon>
        <taxon>Leptospira</taxon>
    </lineage>
</organism>